<feature type="binding site" evidence="6">
    <location>
        <position position="79"/>
    </location>
    <ligand>
        <name>substrate</name>
    </ligand>
</feature>
<evidence type="ECO:0000256" key="2">
    <source>
        <dbReference type="ARBA" id="ARBA00022605"/>
    </source>
</evidence>
<feature type="active site" description="Proton donor" evidence="6">
    <location>
        <position position="199"/>
    </location>
</feature>
<dbReference type="UniPathway" id="UPA00904">
    <property type="reaction ID" value="UER00871"/>
</dbReference>
<feature type="binding site" evidence="6">
    <location>
        <begin position="175"/>
        <end position="176"/>
    </location>
    <ligand>
        <name>substrate</name>
    </ligand>
</feature>
<dbReference type="HAMAP" id="MF_01684">
    <property type="entry name" value="Salvage_MtnN"/>
    <property type="match status" value="1"/>
</dbReference>
<comment type="function">
    <text evidence="6">Catalyzes the irreversible cleavage of the glycosidic bond in both 5'-methylthioadenosine (MTA) and S-adenosylhomocysteine (SAH/AdoHcy) to adenine and the corresponding thioribose, 5'-methylthioribose and S-ribosylhomocysteine, respectively. Also cleaves 5'-deoxyadenosine, a toxic by-product of radical S-adenosylmethionine (SAM) enzymes, into 5-deoxyribose and adenine.</text>
</comment>
<keyword evidence="8" id="KW-0326">Glycosidase</keyword>
<dbReference type="GO" id="GO:0019509">
    <property type="term" value="P:L-methionine salvage from methylthioadenosine"/>
    <property type="evidence" value="ECO:0007669"/>
    <property type="project" value="UniProtKB-UniRule"/>
</dbReference>
<evidence type="ECO:0000259" key="7">
    <source>
        <dbReference type="Pfam" id="PF01048"/>
    </source>
</evidence>
<evidence type="ECO:0000256" key="3">
    <source>
        <dbReference type="ARBA" id="ARBA00022801"/>
    </source>
</evidence>
<dbReference type="GO" id="GO:0009164">
    <property type="term" value="P:nucleoside catabolic process"/>
    <property type="evidence" value="ECO:0007669"/>
    <property type="project" value="InterPro"/>
</dbReference>
<dbReference type="GO" id="GO:0008782">
    <property type="term" value="F:adenosylhomocysteine nucleosidase activity"/>
    <property type="evidence" value="ECO:0007669"/>
    <property type="project" value="UniProtKB-UniRule"/>
</dbReference>
<dbReference type="AlphaFoldDB" id="A0A857GMZ5"/>
<dbReference type="OrthoDB" id="9792278at2"/>
<evidence type="ECO:0000256" key="6">
    <source>
        <dbReference type="HAMAP-Rule" id="MF_01684"/>
    </source>
</evidence>
<dbReference type="PANTHER" id="PTHR46832:SF1">
    <property type="entry name" value="5'-METHYLTHIOADENOSINE_S-ADENOSYLHOMOCYSTEINE NUCLEOSIDASE"/>
    <property type="match status" value="1"/>
</dbReference>
<dbReference type="GO" id="GO:0019284">
    <property type="term" value="P:L-methionine salvage from S-adenosylmethionine"/>
    <property type="evidence" value="ECO:0007669"/>
    <property type="project" value="TreeGrafter"/>
</dbReference>
<keyword evidence="2 6" id="KW-0028">Amino-acid biosynthesis</keyword>
<accession>A0A857GMZ5</accession>
<dbReference type="SUPFAM" id="SSF53167">
    <property type="entry name" value="Purine and uridine phosphorylases"/>
    <property type="match status" value="1"/>
</dbReference>
<feature type="active site" description="Proton acceptor" evidence="6">
    <location>
        <position position="13"/>
    </location>
</feature>
<dbReference type="KEGG" id="hmd:CTT34_09610"/>
<dbReference type="RefSeq" id="WP_159342238.1">
    <property type="nucleotide sequence ID" value="NZ_CP024621.1"/>
</dbReference>
<keyword evidence="3 6" id="KW-0378">Hydrolase</keyword>
<dbReference type="GO" id="GO:0008930">
    <property type="term" value="F:methylthioadenosine nucleosidase activity"/>
    <property type="evidence" value="ECO:0007669"/>
    <property type="project" value="UniProtKB-UniRule"/>
</dbReference>
<dbReference type="EC" id="3.2.2.9" evidence="6"/>
<dbReference type="NCBIfam" id="NF004079">
    <property type="entry name" value="PRK05584.1"/>
    <property type="match status" value="1"/>
</dbReference>
<comment type="catalytic activity">
    <reaction evidence="6">
        <text>S-methyl-5'-thioadenosine + H2O = 5-(methylsulfanyl)-D-ribose + adenine</text>
        <dbReference type="Rhea" id="RHEA:13617"/>
        <dbReference type="ChEBI" id="CHEBI:15377"/>
        <dbReference type="ChEBI" id="CHEBI:16708"/>
        <dbReference type="ChEBI" id="CHEBI:17509"/>
        <dbReference type="ChEBI" id="CHEBI:78440"/>
        <dbReference type="EC" id="3.2.2.9"/>
    </reaction>
</comment>
<evidence type="ECO:0000256" key="5">
    <source>
        <dbReference type="ARBA" id="ARBA00050313"/>
    </source>
</evidence>
<feature type="binding site" evidence="6">
    <location>
        <position position="154"/>
    </location>
    <ligand>
        <name>substrate</name>
    </ligand>
</feature>
<comment type="catalytic activity">
    <reaction evidence="5">
        <text>5'-deoxyadenosine + H2O = 5-deoxy-D-ribose + adenine</text>
        <dbReference type="Rhea" id="RHEA:29859"/>
        <dbReference type="ChEBI" id="CHEBI:15377"/>
        <dbReference type="ChEBI" id="CHEBI:16708"/>
        <dbReference type="ChEBI" id="CHEBI:17319"/>
        <dbReference type="ChEBI" id="CHEBI:149540"/>
        <dbReference type="EC" id="3.2.2.9"/>
    </reaction>
    <physiologicalReaction direction="left-to-right" evidence="5">
        <dbReference type="Rhea" id="RHEA:29860"/>
    </physiologicalReaction>
</comment>
<evidence type="ECO:0000313" key="8">
    <source>
        <dbReference type="EMBL" id="QHD49924.1"/>
    </source>
</evidence>
<organism evidence="8 9">
    <name type="scientific">Vreelandella aquamarina</name>
    <dbReference type="NCBI Taxonomy" id="77097"/>
    <lineage>
        <taxon>Bacteria</taxon>
        <taxon>Pseudomonadati</taxon>
        <taxon>Pseudomonadota</taxon>
        <taxon>Gammaproteobacteria</taxon>
        <taxon>Oceanospirillales</taxon>
        <taxon>Halomonadaceae</taxon>
        <taxon>Vreelandella</taxon>
    </lineage>
</organism>
<sequence length="235" mass="25077">MQRIGIIGAMAQEVKLLAGQLENAERYEHAGFVFHTGTRHGLDIVILQSGIGKVNAAVGTAILLERHQPDAIINTGSAGGFATDLAIGDVIISDEVRHHDVDAVVFGYEIGQVPGMPPAYHADKRLRDIARGAIAALGEVNVREGMIATGDAFMADPERVAATRAQFPTMLAVEMEGAAIAQTCYLYDCPFVVIRALSDIPGSGDNHLSFEQFLDMAADHSSRMVDHMLLALGGQ</sequence>
<comment type="catalytic activity">
    <reaction evidence="6">
        <text>S-adenosyl-L-homocysteine + H2O = S-(5-deoxy-D-ribos-5-yl)-L-homocysteine + adenine</text>
        <dbReference type="Rhea" id="RHEA:17805"/>
        <dbReference type="ChEBI" id="CHEBI:15377"/>
        <dbReference type="ChEBI" id="CHEBI:16708"/>
        <dbReference type="ChEBI" id="CHEBI:57856"/>
        <dbReference type="ChEBI" id="CHEBI:58195"/>
        <dbReference type="EC" id="3.2.2.9"/>
    </reaction>
</comment>
<dbReference type="Gene3D" id="3.40.50.1580">
    <property type="entry name" value="Nucleoside phosphorylase domain"/>
    <property type="match status" value="1"/>
</dbReference>
<keyword evidence="4 6" id="KW-0486">Methionine biosynthesis</keyword>
<reference evidence="8 9" key="1">
    <citation type="submission" date="2017-10" db="EMBL/GenBank/DDBJ databases">
        <title>Coral associated bacteria.</title>
        <authorList>
            <person name="Wang X."/>
        </authorList>
    </citation>
    <scope>NUCLEOTIDE SEQUENCE [LARGE SCALE GENOMIC DNA]</scope>
    <source>
        <strain evidence="8 9">SCSIO 43005</strain>
    </source>
</reference>
<dbReference type="CDD" id="cd09008">
    <property type="entry name" value="MTAN"/>
    <property type="match status" value="1"/>
</dbReference>
<dbReference type="NCBIfam" id="TIGR01704">
    <property type="entry name" value="MTA_SAH-Nsdase"/>
    <property type="match status" value="1"/>
</dbReference>
<dbReference type="InterPro" id="IPR000845">
    <property type="entry name" value="Nucleoside_phosphorylase_d"/>
</dbReference>
<evidence type="ECO:0000256" key="1">
    <source>
        <dbReference type="ARBA" id="ARBA00004945"/>
    </source>
</evidence>
<dbReference type="GO" id="GO:0005829">
    <property type="term" value="C:cytosol"/>
    <property type="evidence" value="ECO:0007669"/>
    <property type="project" value="TreeGrafter"/>
</dbReference>
<feature type="domain" description="Nucleoside phosphorylase" evidence="7">
    <location>
        <begin position="3"/>
        <end position="229"/>
    </location>
</feature>
<comment type="pathway">
    <text evidence="1 6">Amino-acid biosynthesis; L-methionine biosynthesis via salvage pathway; S-methyl-5-thio-alpha-D-ribose 1-phosphate from S-methyl-5'-thioadenosine (hydrolase route): step 1/2.</text>
</comment>
<evidence type="ECO:0000313" key="9">
    <source>
        <dbReference type="Proteomes" id="UP000463949"/>
    </source>
</evidence>
<dbReference type="InterPro" id="IPR035994">
    <property type="entry name" value="Nucleoside_phosphorylase_sf"/>
</dbReference>
<protein>
    <recommendedName>
        <fullName evidence="6">5'-methylthioadenosine/S-adenosylhomocysteine nucleosidase</fullName>
        <shortName evidence="6">MTA/SAH nucleosidase</shortName>
        <shortName evidence="6">MTAN</shortName>
        <ecNumber evidence="6">3.2.2.9</ecNumber>
    </recommendedName>
    <alternativeName>
        <fullName evidence="6">5'-deoxyadenosine nucleosidase</fullName>
        <shortName evidence="6">DOA nucleosidase</shortName>
        <shortName evidence="6">dAdo nucleosidase</shortName>
    </alternativeName>
    <alternativeName>
        <fullName evidence="6">5'-methylthioadenosine nucleosidase</fullName>
        <shortName evidence="6">MTA nucleosidase</shortName>
    </alternativeName>
    <alternativeName>
        <fullName evidence="6">S-adenosylhomocysteine nucleosidase</fullName>
        <shortName evidence="6">AdoHcy nucleosidase</shortName>
        <shortName evidence="6">SAH nucleosidase</shortName>
        <shortName evidence="6">SRH nucleosidase</shortName>
    </alternativeName>
</protein>
<dbReference type="FunFam" id="3.40.50.1580:FF:000001">
    <property type="entry name" value="MTA/SAH nucleosidase family protein"/>
    <property type="match status" value="1"/>
</dbReference>
<dbReference type="PANTHER" id="PTHR46832">
    <property type="entry name" value="5'-METHYLTHIOADENOSINE/S-ADENOSYLHOMOCYSTEINE NUCLEOSIDASE"/>
    <property type="match status" value="1"/>
</dbReference>
<gene>
    <name evidence="6" type="primary">mtnN</name>
    <name evidence="8" type="ORF">CTT34_09610</name>
</gene>
<dbReference type="Proteomes" id="UP000463949">
    <property type="component" value="Chromosome"/>
</dbReference>
<name>A0A857GMZ5_9GAMM</name>
<dbReference type="Pfam" id="PF01048">
    <property type="entry name" value="PNP_UDP_1"/>
    <property type="match status" value="1"/>
</dbReference>
<comment type="similarity">
    <text evidence="6">Belongs to the PNP/UDP phosphorylase family. MtnN subfamily.</text>
</comment>
<dbReference type="InterPro" id="IPR010049">
    <property type="entry name" value="MTA_SAH_Nsdase"/>
</dbReference>
<dbReference type="EMBL" id="CP024621">
    <property type="protein sequence ID" value="QHD49924.1"/>
    <property type="molecule type" value="Genomic_DNA"/>
</dbReference>
<proteinExistence type="inferred from homology"/>
<evidence type="ECO:0000256" key="4">
    <source>
        <dbReference type="ARBA" id="ARBA00023167"/>
    </source>
</evidence>